<organism evidence="2 3">
    <name type="scientific">Orenia metallireducens</name>
    <dbReference type="NCBI Taxonomy" id="1413210"/>
    <lineage>
        <taxon>Bacteria</taxon>
        <taxon>Bacillati</taxon>
        <taxon>Bacillota</taxon>
        <taxon>Clostridia</taxon>
        <taxon>Halanaerobiales</taxon>
        <taxon>Halobacteroidaceae</taxon>
        <taxon>Orenia</taxon>
    </lineage>
</organism>
<feature type="coiled-coil region" evidence="1">
    <location>
        <begin position="6"/>
        <end position="82"/>
    </location>
</feature>
<dbReference type="Gene3D" id="1.20.5.340">
    <property type="match status" value="1"/>
</dbReference>
<evidence type="ECO:0000256" key="1">
    <source>
        <dbReference type="SAM" id="Coils"/>
    </source>
</evidence>
<proteinExistence type="predicted"/>
<dbReference type="RefSeq" id="WP_097016487.1">
    <property type="nucleotide sequence ID" value="NZ_OBDZ01000003.1"/>
</dbReference>
<sequence length="100" mass="11769">MSEQILVQILDEIKNINQRLGSLENRFDGLENRLNSMEEKFNMMDSRQNEMYQILRGLEENKEVNKAKVDKIEVDLEELKNHEHTIILKAAPEKRDSANN</sequence>
<accession>A0A285FWQ8</accession>
<dbReference type="EMBL" id="OBDZ01000003">
    <property type="protein sequence ID" value="SNY15254.1"/>
    <property type="molecule type" value="Genomic_DNA"/>
</dbReference>
<gene>
    <name evidence="2" type="ORF">SAMN06265827_1033</name>
</gene>
<dbReference type="OrthoDB" id="1798350at2"/>
<name>A0A285FWQ8_9FIRM</name>
<keyword evidence="3" id="KW-1185">Reference proteome</keyword>
<evidence type="ECO:0000313" key="2">
    <source>
        <dbReference type="EMBL" id="SNY15254.1"/>
    </source>
</evidence>
<dbReference type="SUPFAM" id="SSF57997">
    <property type="entry name" value="Tropomyosin"/>
    <property type="match status" value="1"/>
</dbReference>
<keyword evidence="1" id="KW-0175">Coiled coil</keyword>
<protein>
    <submittedName>
        <fullName evidence="2">Uncharacterized protein</fullName>
    </submittedName>
</protein>
<dbReference type="Proteomes" id="UP000219573">
    <property type="component" value="Unassembled WGS sequence"/>
</dbReference>
<reference evidence="3" key="1">
    <citation type="submission" date="2017-09" db="EMBL/GenBank/DDBJ databases">
        <authorList>
            <person name="Varghese N."/>
            <person name="Submissions S."/>
        </authorList>
    </citation>
    <scope>NUCLEOTIDE SEQUENCE [LARGE SCALE GENOMIC DNA]</scope>
    <source>
        <strain evidence="3">MSL47</strain>
    </source>
</reference>
<dbReference type="AlphaFoldDB" id="A0A285FWQ8"/>
<evidence type="ECO:0000313" key="3">
    <source>
        <dbReference type="Proteomes" id="UP000219573"/>
    </source>
</evidence>